<organism evidence="1 2">
    <name type="scientific">Pistacia atlantica</name>
    <dbReference type="NCBI Taxonomy" id="434234"/>
    <lineage>
        <taxon>Eukaryota</taxon>
        <taxon>Viridiplantae</taxon>
        <taxon>Streptophyta</taxon>
        <taxon>Embryophyta</taxon>
        <taxon>Tracheophyta</taxon>
        <taxon>Spermatophyta</taxon>
        <taxon>Magnoliopsida</taxon>
        <taxon>eudicotyledons</taxon>
        <taxon>Gunneridae</taxon>
        <taxon>Pentapetalae</taxon>
        <taxon>rosids</taxon>
        <taxon>malvids</taxon>
        <taxon>Sapindales</taxon>
        <taxon>Anacardiaceae</taxon>
        <taxon>Pistacia</taxon>
    </lineage>
</organism>
<reference evidence="2" key="1">
    <citation type="journal article" date="2023" name="G3 (Bethesda)">
        <title>Genome assembly and association tests identify interacting loci associated with vigor, precocity, and sex in interspecific pistachio rootstocks.</title>
        <authorList>
            <person name="Palmer W."/>
            <person name="Jacygrad E."/>
            <person name="Sagayaradj S."/>
            <person name="Cavanaugh K."/>
            <person name="Han R."/>
            <person name="Bertier L."/>
            <person name="Beede B."/>
            <person name="Kafkas S."/>
            <person name="Golino D."/>
            <person name="Preece J."/>
            <person name="Michelmore R."/>
        </authorList>
    </citation>
    <scope>NUCLEOTIDE SEQUENCE [LARGE SCALE GENOMIC DNA]</scope>
</reference>
<protein>
    <submittedName>
        <fullName evidence="1">Uncharacterized protein</fullName>
    </submittedName>
</protein>
<name>A0ACC1AZ72_9ROSI</name>
<accession>A0ACC1AZ72</accession>
<comment type="caution">
    <text evidence="1">The sequence shown here is derived from an EMBL/GenBank/DDBJ whole genome shotgun (WGS) entry which is preliminary data.</text>
</comment>
<proteinExistence type="predicted"/>
<gene>
    <name evidence="1" type="ORF">Patl1_26717</name>
</gene>
<dbReference type="Proteomes" id="UP001164250">
    <property type="component" value="Chromosome 7"/>
</dbReference>
<evidence type="ECO:0000313" key="2">
    <source>
        <dbReference type="Proteomes" id="UP001164250"/>
    </source>
</evidence>
<sequence>MAGTVASPLLDVLCDRLDSHVTALSANFIQIRLKLAETQAILEDTITERGGSDQIPSIRIWLTVLRDLAYDIDVLIDDWERSRKSKATCSFPTSLNNSKIDQEVRRIHGRLVRHLNLLRKLVPGVQEIPVVKYGESTNSDEVVFEFEKPWENKRYLIVLDDVWDEDEKKFEELKSWLNVGIGKLKLLRKLPAFILGKRRDSANLQELNFLNLEGRLDIKNLENVRDEVDGYEAKLHEKVHIHSLGLSWSRDAITRDGISTTHVIHSLGPPQDLKVLDLKGYRGAMIPSWLNSGLTNLVKVSITDCSFEKLPPLGQIPTLKDLCIKGLSAVQIIGHDFYGKGTVRGFPSLRQLELYDMPNLWEWECLTMEKMGGEITIQAPFPSLEKLIIEGCNMLIALPFTQHLKNLALCNSNEMLLYSLSHLPPLLSLVINSFEEFKCPPDDYGSINSIAKLTVHDCRTLGTLFDVIQSYASLRHISILHCSELGSLPVSLEKYQFLQKLDIVDCPGLVHFPEIIHLSSLKELRIEDCPNLKLSPRSIKFLDSISRLVIKRCLELERQLERRKFQIDSSMQHEEIEVESDLEDVDIEAEGPDQSPEIQHWTTDGYRPRRDLSFKEIKDSVEDMKSLKFEINQLTKFSSLCSNFLEMEHFQEFLKKGHPGTSWRIYCIFLHSTQLLPLLSSIRESKNEKRQIIFKKLTLRMETAILTQAGGQAVGSLVAPALDGSKGIFNCLKSKYRYVKNMRKNFDTLEDEYRYLSAKKGDVEIALEINKQEMEKTRECQTWLEDVERMEDKIEKLKIEYGNTHSFLCGVCPFPTLLKLGKEIVKITEEVCSLKDRIGQVRRLMVEKPPASLMRMPAKKIVEFPSLSSHVDKLKECLSNAELKRICLWGPLGVGKTTIMKNLHNAVGEEFDIVFWVTVNRDGDERFIQDILLKRLNIKATDQSEEQKASMISEVLKNKSYLLLLDEVFFEIDLERIGLGINEEHNGKVVFACRQRRICGQTDEDINVRRLSDDDAQNLFWKTVRQNLKGNQDIRKEARKIISECSGMPYMIKLVGNYLADVSDPAIWRETLSELRSPSKEPRKKWDEVYKFLKLEVDKLSLDEKSCFLYLAIFPAGHELYQDYVIECWRAEQFLTRRKKLRNSRDRGHKILHDFVNKSLLEKGKKKAQYKMFEYFQRVAVRFLELSEICCIQDGETNREIKWEKATRISFTCNSRLSSLPDTPVCCRILTLLLQKSSLAEFPASFFLHMDGLQLLDLHKTKIKFLPSSISGLINLKALFLNNCHQLMHLPTEVGSLQSLEIFDIRGTRIYCLPTEIGQLTYLKCLKVSFTENGNVGNHNGVGAGSREMISSNIIVNLHSLEELSIEVSPTNKRWKHIAENIVAEVAALKELTTLSFYFPSMECFQTLINNSKSWNEDKLFEGGRVRSFKIHVGHQESNPLPELDVSECSVEKHLRFCRGEGFPVEVLKMLKQACVFELIGHRDAANLSSFSCENLEGIETCVIEDCREMTSIIVGNSRGGVAFQRLNKLYVNSLPNLVHIWNGPMNSQSLLMLTTLVLKECKSVKALFSQVIVRQLNLLQYLQVENCQNMEEIINGGSRIEYEVFPKLKNLELGHLPRLSNICRGMSWSWRSLETITIDTCEELRNFPFTFEKAAKLLVIHCTQNLWNQLDWPNDTTKEHFKTLHRPI</sequence>
<evidence type="ECO:0000313" key="1">
    <source>
        <dbReference type="EMBL" id="KAJ0091942.1"/>
    </source>
</evidence>
<keyword evidence="2" id="KW-1185">Reference proteome</keyword>
<dbReference type="EMBL" id="CM047903">
    <property type="protein sequence ID" value="KAJ0091942.1"/>
    <property type="molecule type" value="Genomic_DNA"/>
</dbReference>